<comment type="caution">
    <text evidence="1">The sequence shown here is derived from an EMBL/GenBank/DDBJ whole genome shotgun (WGS) entry which is preliminary data.</text>
</comment>
<reference evidence="1" key="1">
    <citation type="journal article" date="2019" name="Sci. Rep.">
        <title>Draft genome of Tanacetum cinerariifolium, the natural source of mosquito coil.</title>
        <authorList>
            <person name="Yamashiro T."/>
            <person name="Shiraishi A."/>
            <person name="Satake H."/>
            <person name="Nakayama K."/>
        </authorList>
    </citation>
    <scope>NUCLEOTIDE SEQUENCE</scope>
</reference>
<sequence length="67" mass="7694">MSHGLPGWQSMCTPCVSFATRIRRRDHVGSVSEMGKSCVRLRKMPFDPAFDVDFQSCVRYYSVLTDF</sequence>
<name>A0A6L2JJJ5_TANCI</name>
<evidence type="ECO:0000313" key="1">
    <source>
        <dbReference type="EMBL" id="GEU36757.1"/>
    </source>
</evidence>
<protein>
    <submittedName>
        <fullName evidence="1">Uncharacterized protein</fullName>
    </submittedName>
</protein>
<dbReference type="EMBL" id="BKCJ010000846">
    <property type="protein sequence ID" value="GEU36757.1"/>
    <property type="molecule type" value="Genomic_DNA"/>
</dbReference>
<proteinExistence type="predicted"/>
<accession>A0A6L2JJJ5</accession>
<organism evidence="1">
    <name type="scientific">Tanacetum cinerariifolium</name>
    <name type="common">Dalmatian daisy</name>
    <name type="synonym">Chrysanthemum cinerariifolium</name>
    <dbReference type="NCBI Taxonomy" id="118510"/>
    <lineage>
        <taxon>Eukaryota</taxon>
        <taxon>Viridiplantae</taxon>
        <taxon>Streptophyta</taxon>
        <taxon>Embryophyta</taxon>
        <taxon>Tracheophyta</taxon>
        <taxon>Spermatophyta</taxon>
        <taxon>Magnoliopsida</taxon>
        <taxon>eudicotyledons</taxon>
        <taxon>Gunneridae</taxon>
        <taxon>Pentapetalae</taxon>
        <taxon>asterids</taxon>
        <taxon>campanulids</taxon>
        <taxon>Asterales</taxon>
        <taxon>Asteraceae</taxon>
        <taxon>Asteroideae</taxon>
        <taxon>Anthemideae</taxon>
        <taxon>Anthemidinae</taxon>
        <taxon>Tanacetum</taxon>
    </lineage>
</organism>
<dbReference type="AlphaFoldDB" id="A0A6L2JJJ5"/>
<gene>
    <name evidence="1" type="ORF">Tci_008735</name>
</gene>